<dbReference type="OrthoDB" id="6428517at2759"/>
<dbReference type="FunFam" id="1.10.1170.10:FF:000002">
    <property type="entry name" value="Baculoviral IAP repeat containing 7"/>
    <property type="match status" value="1"/>
</dbReference>
<feature type="compositionally biased region" description="Polar residues" evidence="7">
    <location>
        <begin position="1"/>
        <end position="19"/>
    </location>
</feature>
<evidence type="ECO:0000256" key="4">
    <source>
        <dbReference type="ARBA" id="ARBA00022771"/>
    </source>
</evidence>
<dbReference type="SUPFAM" id="SSF57924">
    <property type="entry name" value="Inhibitor of apoptosis (IAP) repeat"/>
    <property type="match status" value="2"/>
</dbReference>
<evidence type="ECO:0000256" key="1">
    <source>
        <dbReference type="ARBA" id="ARBA00006672"/>
    </source>
</evidence>
<comment type="similarity">
    <text evidence="1">Belongs to the IAP family.</text>
</comment>
<feature type="region of interest" description="Disordered" evidence="7">
    <location>
        <begin position="1"/>
        <end position="24"/>
    </location>
</feature>
<dbReference type="PROSITE" id="PS50143">
    <property type="entry name" value="BIR_REPEAT_2"/>
    <property type="match status" value="2"/>
</dbReference>
<evidence type="ECO:0000313" key="9">
    <source>
        <dbReference type="EMBL" id="RWS10821.1"/>
    </source>
</evidence>
<dbReference type="PROSITE" id="PS01282">
    <property type="entry name" value="BIR_REPEAT_1"/>
    <property type="match status" value="2"/>
</dbReference>
<dbReference type="CDD" id="cd00022">
    <property type="entry name" value="BIR"/>
    <property type="match status" value="2"/>
</dbReference>
<dbReference type="Gene3D" id="3.30.40.10">
    <property type="entry name" value="Zinc/RING finger domain, C3HC4 (zinc finger)"/>
    <property type="match status" value="1"/>
</dbReference>
<organism evidence="9 10">
    <name type="scientific">Dinothrombium tinctorium</name>
    <dbReference type="NCBI Taxonomy" id="1965070"/>
    <lineage>
        <taxon>Eukaryota</taxon>
        <taxon>Metazoa</taxon>
        <taxon>Ecdysozoa</taxon>
        <taxon>Arthropoda</taxon>
        <taxon>Chelicerata</taxon>
        <taxon>Arachnida</taxon>
        <taxon>Acari</taxon>
        <taxon>Acariformes</taxon>
        <taxon>Trombidiformes</taxon>
        <taxon>Prostigmata</taxon>
        <taxon>Anystina</taxon>
        <taxon>Parasitengona</taxon>
        <taxon>Trombidioidea</taxon>
        <taxon>Trombidiidae</taxon>
        <taxon>Dinothrombium</taxon>
    </lineage>
</organism>
<keyword evidence="4 6" id="KW-0863">Zinc-finger</keyword>
<dbReference type="Gene3D" id="1.10.1170.10">
    <property type="entry name" value="Inhibitor Of Apoptosis Protein (2mihbC-IAP-1), Chain A"/>
    <property type="match status" value="2"/>
</dbReference>
<accession>A0A3S3PZ52</accession>
<keyword evidence="2" id="KW-0053">Apoptosis</keyword>
<dbReference type="PANTHER" id="PTHR10044:SF139">
    <property type="entry name" value="DEATH-ASSOCIATED INHIBITOR OF APOPTOSIS 2"/>
    <property type="match status" value="1"/>
</dbReference>
<dbReference type="PANTHER" id="PTHR10044">
    <property type="entry name" value="INHIBITOR OF APOPTOSIS"/>
    <property type="match status" value="1"/>
</dbReference>
<dbReference type="SMART" id="SM00238">
    <property type="entry name" value="BIR"/>
    <property type="match status" value="2"/>
</dbReference>
<dbReference type="InterPro" id="IPR001841">
    <property type="entry name" value="Znf_RING"/>
</dbReference>
<keyword evidence="5" id="KW-0862">Zinc</keyword>
<protein>
    <submittedName>
        <fullName evidence="9">Putative inhibitor of apoptosis-like protein</fullName>
    </submittedName>
</protein>
<dbReference type="Pfam" id="PF00653">
    <property type="entry name" value="BIR"/>
    <property type="match status" value="2"/>
</dbReference>
<feature type="domain" description="RING-type" evidence="8">
    <location>
        <begin position="422"/>
        <end position="457"/>
    </location>
</feature>
<dbReference type="GO" id="GO:0043066">
    <property type="term" value="P:negative regulation of apoptotic process"/>
    <property type="evidence" value="ECO:0007669"/>
    <property type="project" value="TreeGrafter"/>
</dbReference>
<dbReference type="GO" id="GO:0031398">
    <property type="term" value="P:positive regulation of protein ubiquitination"/>
    <property type="evidence" value="ECO:0007669"/>
    <property type="project" value="TreeGrafter"/>
</dbReference>
<evidence type="ECO:0000256" key="5">
    <source>
        <dbReference type="ARBA" id="ARBA00022833"/>
    </source>
</evidence>
<evidence type="ECO:0000313" key="10">
    <source>
        <dbReference type="Proteomes" id="UP000285301"/>
    </source>
</evidence>
<evidence type="ECO:0000256" key="6">
    <source>
        <dbReference type="PROSITE-ProRule" id="PRU00175"/>
    </source>
</evidence>
<feature type="region of interest" description="Disordered" evidence="7">
    <location>
        <begin position="380"/>
        <end position="414"/>
    </location>
</feature>
<comment type="caution">
    <text evidence="9">The sequence shown here is derived from an EMBL/GenBank/DDBJ whole genome shotgun (WGS) entry which is preliminary data.</text>
</comment>
<dbReference type="STRING" id="1965070.A0A3S3PZ52"/>
<name>A0A3S3PZ52_9ACAR</name>
<dbReference type="PROSITE" id="PS50089">
    <property type="entry name" value="ZF_RING_2"/>
    <property type="match status" value="1"/>
</dbReference>
<dbReference type="InterPro" id="IPR001370">
    <property type="entry name" value="BIR_rpt"/>
</dbReference>
<evidence type="ECO:0000256" key="3">
    <source>
        <dbReference type="ARBA" id="ARBA00022723"/>
    </source>
</evidence>
<dbReference type="GO" id="GO:0008270">
    <property type="term" value="F:zinc ion binding"/>
    <property type="evidence" value="ECO:0007669"/>
    <property type="project" value="UniProtKB-KW"/>
</dbReference>
<proteinExistence type="inferred from homology"/>
<gene>
    <name evidence="9" type="ORF">B4U79_02617</name>
</gene>
<evidence type="ECO:0000256" key="2">
    <source>
        <dbReference type="ARBA" id="ARBA00022703"/>
    </source>
</evidence>
<reference evidence="9 10" key="1">
    <citation type="journal article" date="2018" name="Gigascience">
        <title>Genomes of trombidid mites reveal novel predicted allergens and laterally-transferred genes associated with secondary metabolism.</title>
        <authorList>
            <person name="Dong X."/>
            <person name="Chaisiri K."/>
            <person name="Xia D."/>
            <person name="Armstrong S.D."/>
            <person name="Fang Y."/>
            <person name="Donnelly M.J."/>
            <person name="Kadowaki T."/>
            <person name="McGarry J.W."/>
            <person name="Darby A.C."/>
            <person name="Makepeace B.L."/>
        </authorList>
    </citation>
    <scope>NUCLEOTIDE SEQUENCE [LARGE SCALE GENOMIC DNA]</scope>
    <source>
        <strain evidence="9">UoL-WK</strain>
    </source>
</reference>
<keyword evidence="3" id="KW-0479">Metal-binding</keyword>
<sequence>MSKENGAQINDGNGNNGNTREPRVFEPVMINRRSTTSSTEVNGNSDSNIRLDEFFTKMRDENERLKSFRAGKWPLTHLDPKELAKAGFFYLLNSDRVQCAFCRGVVCDWEPGDIPLMEHMRHFPRCPFLLEYDVGNIPIGEDPIRSTRNNRALGRDVCGNTHHHNHTNHNNSTSPLFEQPKNKVYSLPVAVNLKELGVRPHQGAKNVTYITYEARLSSFSKWPQNSQVKSESLAEAGFFYIGVGDYVKCYYCDGGLCHWETDDDPWVEHARWFPDCGFVLLNKGYPFVESVKQKYGDGIARCTSADEDALAIKVVDQWMKSDTVKQLLSIHKYSDDVIKAALHKRWIETQSPFEHLGELNAAVVECLNLRNVVLNRPEDQKSGASSELCSSPETSSPLESYESNPSCSQSSNNSDKEERLRCKICLDREVGVLFLPCGHVVACTQCAPGVVDCPICRKAIKGIVRTFFS</sequence>
<dbReference type="GO" id="GO:0051726">
    <property type="term" value="P:regulation of cell cycle"/>
    <property type="evidence" value="ECO:0007669"/>
    <property type="project" value="TreeGrafter"/>
</dbReference>
<dbReference type="GO" id="GO:0006915">
    <property type="term" value="P:apoptotic process"/>
    <property type="evidence" value="ECO:0007669"/>
    <property type="project" value="UniProtKB-KW"/>
</dbReference>
<dbReference type="CDD" id="cd16713">
    <property type="entry name" value="RING-HC_BIRC2_3_7"/>
    <property type="match status" value="1"/>
</dbReference>
<evidence type="ECO:0000256" key="7">
    <source>
        <dbReference type="SAM" id="MobiDB-lite"/>
    </source>
</evidence>
<dbReference type="GO" id="GO:0061630">
    <property type="term" value="F:ubiquitin protein ligase activity"/>
    <property type="evidence" value="ECO:0007669"/>
    <property type="project" value="TreeGrafter"/>
</dbReference>
<dbReference type="InterPro" id="IPR013083">
    <property type="entry name" value="Znf_RING/FYVE/PHD"/>
</dbReference>
<dbReference type="AlphaFoldDB" id="A0A3S3PZ52"/>
<dbReference type="InterPro" id="IPR050784">
    <property type="entry name" value="IAP"/>
</dbReference>
<keyword evidence="10" id="KW-1185">Reference proteome</keyword>
<dbReference type="GO" id="GO:0043027">
    <property type="term" value="F:cysteine-type endopeptidase inhibitor activity involved in apoptotic process"/>
    <property type="evidence" value="ECO:0007669"/>
    <property type="project" value="TreeGrafter"/>
</dbReference>
<dbReference type="GO" id="GO:0005634">
    <property type="term" value="C:nucleus"/>
    <property type="evidence" value="ECO:0007669"/>
    <property type="project" value="TreeGrafter"/>
</dbReference>
<dbReference type="Proteomes" id="UP000285301">
    <property type="component" value="Unassembled WGS sequence"/>
</dbReference>
<evidence type="ECO:0000259" key="8">
    <source>
        <dbReference type="PROSITE" id="PS50089"/>
    </source>
</evidence>
<dbReference type="Pfam" id="PF13920">
    <property type="entry name" value="zf-C3HC4_3"/>
    <property type="match status" value="1"/>
</dbReference>
<dbReference type="EMBL" id="NCKU01001954">
    <property type="protein sequence ID" value="RWS10821.1"/>
    <property type="molecule type" value="Genomic_DNA"/>
</dbReference>
<feature type="compositionally biased region" description="Low complexity" evidence="7">
    <location>
        <begin position="385"/>
        <end position="413"/>
    </location>
</feature>
<dbReference type="GO" id="GO:0005737">
    <property type="term" value="C:cytoplasm"/>
    <property type="evidence" value="ECO:0007669"/>
    <property type="project" value="TreeGrafter"/>
</dbReference>
<dbReference type="SMART" id="SM00184">
    <property type="entry name" value="RING"/>
    <property type="match status" value="1"/>
</dbReference>
<dbReference type="FunFam" id="1.10.1170.10:FF:000003">
    <property type="entry name" value="E3 ubiquitin-protein ligase XIAP"/>
    <property type="match status" value="1"/>
</dbReference>